<reference evidence="1 2" key="1">
    <citation type="journal article" date="2005" name="Genome Res.">
        <title>Coping with cold: the genome of the versatile marine Antarctica bacterium Pseudoalteromonas haloplanktis TAC125.</title>
        <authorList>
            <person name="Medigue C."/>
            <person name="Krin E."/>
            <person name="Pascal G."/>
            <person name="Barbe V."/>
            <person name="Bernsel A."/>
            <person name="Bertin P."/>
            <person name="Cheung F."/>
            <person name="Cruveiller S."/>
            <person name="Damico S."/>
            <person name="Duilio A."/>
            <person name="Fang G."/>
            <person name="Feller G."/>
            <person name="Mangenot S."/>
            <person name="Marino G."/>
            <person name="Nilsson J."/>
            <person name="Parilli E."/>
            <person name="Rocha E."/>
            <person name="Rouy Z."/>
            <person name="Sekowska A."/>
            <person name="Tutino M.L."/>
            <person name="Vallenet D."/>
            <person name="von Heijne G."/>
            <person name="Danchin A."/>
        </authorList>
    </citation>
    <scope>NUCLEOTIDE SEQUENCE [LARGE SCALE GENOMIC DNA]</scope>
    <source>
        <strain evidence="2">TAC 125</strain>
    </source>
</reference>
<accession>Q3IG84</accession>
<organism evidence="1 2">
    <name type="scientific">Pseudoalteromonas translucida (strain TAC 125)</name>
    <dbReference type="NCBI Taxonomy" id="326442"/>
    <lineage>
        <taxon>Bacteria</taxon>
        <taxon>Pseudomonadati</taxon>
        <taxon>Pseudomonadota</taxon>
        <taxon>Gammaproteobacteria</taxon>
        <taxon>Alteromonadales</taxon>
        <taxon>Pseudoalteromonadaceae</taxon>
        <taxon>Pseudoalteromonas</taxon>
    </lineage>
</organism>
<dbReference type="Gene3D" id="3.30.530.20">
    <property type="match status" value="1"/>
</dbReference>
<dbReference type="SUPFAM" id="SSF55961">
    <property type="entry name" value="Bet v1-like"/>
    <property type="match status" value="1"/>
</dbReference>
<dbReference type="HOGENOM" id="CLU_104147_1_0_6"/>
<protein>
    <submittedName>
        <fullName evidence="1">Uncharacterized protein</fullName>
    </submittedName>
</protein>
<evidence type="ECO:0000313" key="2">
    <source>
        <dbReference type="Proteomes" id="UP000006843"/>
    </source>
</evidence>
<dbReference type="eggNOG" id="COG3832">
    <property type="taxonomic scope" value="Bacteria"/>
</dbReference>
<dbReference type="InterPro" id="IPR023393">
    <property type="entry name" value="START-like_dom_sf"/>
</dbReference>
<name>Q3IG84_PSET1</name>
<gene>
    <name evidence="1" type="ordered locus">PSHAa0507</name>
</gene>
<dbReference type="STRING" id="326442.PSHAa0507"/>
<sequence length="186" mass="20305">MLVQLLLVLLLLFIVIGLLLPQSYNVTKSININANTHIVKPLITDFSQWHKWSPWKKLDPSVEFSLGEPSTGVGAHQSWQSKWGAGEMTTTALSANKMVLNILFAQEHIIAANVIFTQNAKTVTVTFQITGQATLPLVSGYVAVLSEHILSNAVSLGLNNLKTVAQLSDAQTIMESHGSQNRTSKN</sequence>
<keyword evidence="2" id="KW-1185">Reference proteome</keyword>
<dbReference type="Proteomes" id="UP000006843">
    <property type="component" value="Chromosome I"/>
</dbReference>
<dbReference type="CDD" id="cd07818">
    <property type="entry name" value="SRPBCC_1"/>
    <property type="match status" value="1"/>
</dbReference>
<dbReference type="AlphaFoldDB" id="Q3IG84"/>
<dbReference type="BioCyc" id="PHAL326442:PSHA_RS02455-MONOMER"/>
<dbReference type="EMBL" id="CR954246">
    <property type="protein sequence ID" value="CAI85597.1"/>
    <property type="molecule type" value="Genomic_DNA"/>
</dbReference>
<evidence type="ECO:0000313" key="1">
    <source>
        <dbReference type="EMBL" id="CAI85597.1"/>
    </source>
</evidence>
<proteinExistence type="predicted"/>
<dbReference type="KEGG" id="pha:PSHAa0507"/>